<dbReference type="Gene3D" id="3.30.200.20">
    <property type="entry name" value="Phosphorylase Kinase, domain 1"/>
    <property type="match status" value="1"/>
</dbReference>
<feature type="region of interest" description="Disordered" evidence="10">
    <location>
        <begin position="284"/>
        <end position="303"/>
    </location>
</feature>
<dbReference type="SMART" id="SM00220">
    <property type="entry name" value="S_TKc"/>
    <property type="match status" value="1"/>
</dbReference>
<evidence type="ECO:0000256" key="9">
    <source>
        <dbReference type="PROSITE-ProRule" id="PRU10141"/>
    </source>
</evidence>
<dbReference type="GO" id="GO:0004674">
    <property type="term" value="F:protein serine/threonine kinase activity"/>
    <property type="evidence" value="ECO:0007669"/>
    <property type="project" value="UniProtKB-KW"/>
</dbReference>
<accession>A0A4U0RYG7</accession>
<evidence type="ECO:0000313" key="13">
    <source>
        <dbReference type="Proteomes" id="UP000305778"/>
    </source>
</evidence>
<dbReference type="PROSITE" id="PS50011">
    <property type="entry name" value="PROTEIN_KINASE_DOM"/>
    <property type="match status" value="1"/>
</dbReference>
<dbReference type="FunFam" id="3.30.200.20:FF:000035">
    <property type="entry name" value="Serine/threonine protein kinase Stk1"/>
    <property type="match status" value="1"/>
</dbReference>
<sequence>MLVADRYRLGDLLGSGGMGEVWGAVDEVLGRSVAVKLLRNQGADSAAITRFQLEAQTAARLNHPHVVAVYDFGTDQCRLYLVMELLDGRSLADELTEHAPLSLHRAAQFGAQAAAGLAAAHQQGVVHRDIKPGNLLLTCDGRAKVGDFGIARFADESATLTTTGQIIGTSSYLAPEQALGRPAGPPADMYALGCVLYELVTGHPPFRADTPMAVVFQHVEASPEAPRRLRPDLPESFEAFILRLLAKDPAERPTAQQTADALAASGLAADRLATAAAGATHRLPSIPAIGKETGQQPGTSRWRSRRARLVAGIVVTGAVAAAVALSTTSPDVQAGRAATTRPSPAQQDTLPPSTAPTTPSTAPTTAAAPTTPSTAPTTAAAHTTPSTAPTTAAAHTTPSTAPTTAAAHTTPSTAPTTPSTAPTTPSTAPSTPSTAPTSLSAAPTTAATAPTTAAK</sequence>
<protein>
    <recommendedName>
        <fullName evidence="1">non-specific serine/threonine protein kinase</fullName>
        <ecNumber evidence="1">2.7.11.1</ecNumber>
    </recommendedName>
</protein>
<evidence type="ECO:0000256" key="4">
    <source>
        <dbReference type="ARBA" id="ARBA00022741"/>
    </source>
</evidence>
<evidence type="ECO:0000256" key="3">
    <source>
        <dbReference type="ARBA" id="ARBA00022679"/>
    </source>
</evidence>
<comment type="catalytic activity">
    <reaction evidence="7">
        <text>L-threonyl-[protein] + ATP = O-phospho-L-threonyl-[protein] + ADP + H(+)</text>
        <dbReference type="Rhea" id="RHEA:46608"/>
        <dbReference type="Rhea" id="RHEA-COMP:11060"/>
        <dbReference type="Rhea" id="RHEA-COMP:11605"/>
        <dbReference type="ChEBI" id="CHEBI:15378"/>
        <dbReference type="ChEBI" id="CHEBI:30013"/>
        <dbReference type="ChEBI" id="CHEBI:30616"/>
        <dbReference type="ChEBI" id="CHEBI:61977"/>
        <dbReference type="ChEBI" id="CHEBI:456216"/>
        <dbReference type="EC" id="2.7.11.1"/>
    </reaction>
</comment>
<dbReference type="FunFam" id="1.10.510.10:FF:000021">
    <property type="entry name" value="Serine/threonine protein kinase"/>
    <property type="match status" value="1"/>
</dbReference>
<dbReference type="InterPro" id="IPR008271">
    <property type="entry name" value="Ser/Thr_kinase_AS"/>
</dbReference>
<evidence type="ECO:0000256" key="8">
    <source>
        <dbReference type="ARBA" id="ARBA00048679"/>
    </source>
</evidence>
<dbReference type="InterPro" id="IPR011009">
    <property type="entry name" value="Kinase-like_dom_sf"/>
</dbReference>
<keyword evidence="4 9" id="KW-0547">Nucleotide-binding</keyword>
<dbReference type="AlphaFoldDB" id="A0A4U0RYG7"/>
<dbReference type="EMBL" id="SUMC01000080">
    <property type="protein sequence ID" value="TKA00758.1"/>
    <property type="molecule type" value="Genomic_DNA"/>
</dbReference>
<dbReference type="Proteomes" id="UP000305778">
    <property type="component" value="Unassembled WGS sequence"/>
</dbReference>
<name>A0A4U0RYG7_9ACTN</name>
<evidence type="ECO:0000256" key="6">
    <source>
        <dbReference type="ARBA" id="ARBA00022840"/>
    </source>
</evidence>
<gene>
    <name evidence="12" type="ORF">FCI23_42020</name>
</gene>
<feature type="domain" description="Protein kinase" evidence="11">
    <location>
        <begin position="7"/>
        <end position="267"/>
    </location>
</feature>
<evidence type="ECO:0000256" key="10">
    <source>
        <dbReference type="SAM" id="MobiDB-lite"/>
    </source>
</evidence>
<dbReference type="Pfam" id="PF00069">
    <property type="entry name" value="Pkinase"/>
    <property type="match status" value="1"/>
</dbReference>
<feature type="compositionally biased region" description="Low complexity" evidence="10">
    <location>
        <begin position="349"/>
        <end position="455"/>
    </location>
</feature>
<dbReference type="GO" id="GO:0045717">
    <property type="term" value="P:negative regulation of fatty acid biosynthetic process"/>
    <property type="evidence" value="ECO:0007669"/>
    <property type="project" value="UniProtKB-ARBA"/>
</dbReference>
<comment type="caution">
    <text evidence="12">The sequence shown here is derived from an EMBL/GenBank/DDBJ whole genome shotgun (WGS) entry which is preliminary data.</text>
</comment>
<dbReference type="InterPro" id="IPR000719">
    <property type="entry name" value="Prot_kinase_dom"/>
</dbReference>
<dbReference type="GO" id="GO:0005524">
    <property type="term" value="F:ATP binding"/>
    <property type="evidence" value="ECO:0007669"/>
    <property type="project" value="UniProtKB-UniRule"/>
</dbReference>
<dbReference type="PROSITE" id="PS00108">
    <property type="entry name" value="PROTEIN_KINASE_ST"/>
    <property type="match status" value="1"/>
</dbReference>
<dbReference type="OrthoDB" id="9762169at2"/>
<dbReference type="CDD" id="cd14014">
    <property type="entry name" value="STKc_PknB_like"/>
    <property type="match status" value="1"/>
</dbReference>
<proteinExistence type="predicted"/>
<evidence type="ECO:0000256" key="1">
    <source>
        <dbReference type="ARBA" id="ARBA00012513"/>
    </source>
</evidence>
<reference evidence="12 13" key="1">
    <citation type="submission" date="2019-04" db="EMBL/GenBank/DDBJ databases">
        <title>Streptomyces oryziradicis sp. nov., a novel actinomycete isolated from rhizosphere soil of rice (Oryza sativa L.).</title>
        <authorList>
            <person name="Li C."/>
        </authorList>
    </citation>
    <scope>NUCLEOTIDE SEQUENCE [LARGE SCALE GENOMIC DNA]</scope>
    <source>
        <strain evidence="12 13">NEAU-C40</strain>
    </source>
</reference>
<keyword evidence="5 12" id="KW-0418">Kinase</keyword>
<keyword evidence="3" id="KW-0808">Transferase</keyword>
<keyword evidence="13" id="KW-1185">Reference proteome</keyword>
<dbReference type="PANTHER" id="PTHR43289">
    <property type="entry name" value="MITOGEN-ACTIVATED PROTEIN KINASE KINASE KINASE 20-RELATED"/>
    <property type="match status" value="1"/>
</dbReference>
<dbReference type="InterPro" id="IPR017441">
    <property type="entry name" value="Protein_kinase_ATP_BS"/>
</dbReference>
<evidence type="ECO:0000256" key="5">
    <source>
        <dbReference type="ARBA" id="ARBA00022777"/>
    </source>
</evidence>
<evidence type="ECO:0000259" key="11">
    <source>
        <dbReference type="PROSITE" id="PS50011"/>
    </source>
</evidence>
<dbReference type="PANTHER" id="PTHR43289:SF6">
    <property type="entry name" value="SERINE_THREONINE-PROTEIN KINASE NEKL-3"/>
    <property type="match status" value="1"/>
</dbReference>
<dbReference type="Gene3D" id="1.10.510.10">
    <property type="entry name" value="Transferase(Phosphotransferase) domain 1"/>
    <property type="match status" value="1"/>
</dbReference>
<evidence type="ECO:0000256" key="7">
    <source>
        <dbReference type="ARBA" id="ARBA00047899"/>
    </source>
</evidence>
<dbReference type="EC" id="2.7.11.1" evidence="1"/>
<comment type="catalytic activity">
    <reaction evidence="8">
        <text>L-seryl-[protein] + ATP = O-phospho-L-seryl-[protein] + ADP + H(+)</text>
        <dbReference type="Rhea" id="RHEA:17989"/>
        <dbReference type="Rhea" id="RHEA-COMP:9863"/>
        <dbReference type="Rhea" id="RHEA-COMP:11604"/>
        <dbReference type="ChEBI" id="CHEBI:15378"/>
        <dbReference type="ChEBI" id="CHEBI:29999"/>
        <dbReference type="ChEBI" id="CHEBI:30616"/>
        <dbReference type="ChEBI" id="CHEBI:83421"/>
        <dbReference type="ChEBI" id="CHEBI:456216"/>
        <dbReference type="EC" id="2.7.11.1"/>
    </reaction>
</comment>
<evidence type="ECO:0000313" key="12">
    <source>
        <dbReference type="EMBL" id="TKA00758.1"/>
    </source>
</evidence>
<feature type="region of interest" description="Disordered" evidence="10">
    <location>
        <begin position="330"/>
        <end position="455"/>
    </location>
</feature>
<dbReference type="PROSITE" id="PS00107">
    <property type="entry name" value="PROTEIN_KINASE_ATP"/>
    <property type="match status" value="1"/>
</dbReference>
<organism evidence="12 13">
    <name type="scientific">Actinacidiphila oryziradicis</name>
    <dbReference type="NCBI Taxonomy" id="2571141"/>
    <lineage>
        <taxon>Bacteria</taxon>
        <taxon>Bacillati</taxon>
        <taxon>Actinomycetota</taxon>
        <taxon>Actinomycetes</taxon>
        <taxon>Kitasatosporales</taxon>
        <taxon>Streptomycetaceae</taxon>
        <taxon>Actinacidiphila</taxon>
    </lineage>
</organism>
<dbReference type="SUPFAM" id="SSF56112">
    <property type="entry name" value="Protein kinase-like (PK-like)"/>
    <property type="match status" value="1"/>
</dbReference>
<keyword evidence="6 9" id="KW-0067">ATP-binding</keyword>
<evidence type="ECO:0000256" key="2">
    <source>
        <dbReference type="ARBA" id="ARBA00022527"/>
    </source>
</evidence>
<feature type="binding site" evidence="9">
    <location>
        <position position="36"/>
    </location>
    <ligand>
        <name>ATP</name>
        <dbReference type="ChEBI" id="CHEBI:30616"/>
    </ligand>
</feature>
<keyword evidence="2 12" id="KW-0723">Serine/threonine-protein kinase</keyword>